<dbReference type="RefSeq" id="WP_012473293.1">
    <property type="nucleotide sequence ID" value="NC_010830.1"/>
</dbReference>
<protein>
    <recommendedName>
        <fullName evidence="4">Sel1 domain protein repeat-containing protein</fullName>
    </recommendedName>
</protein>
<dbReference type="PANTHER" id="PTHR11102:SF160">
    <property type="entry name" value="ERAD-ASSOCIATED E3 UBIQUITIN-PROTEIN LIGASE COMPONENT HRD3"/>
    <property type="match status" value="1"/>
</dbReference>
<sequence>MKKASLPQQYIAFVLLGSLFLQNCRGSSNLPIQEVGNITETVEQEGVVRKGIEKGKIELTKEQGIRGVDDEEGEPTYKEWLKHERRGKSKNEEKGQLQTGRKEQEQQSHSVEIDKTYVESSIVVLAEKAAEQGNVVAQRDMGFIYQNGRSGLPQDDKKAIEWFKKSAIQGYVYGQTNLAWMYYNGKGTARNYHEAFKWYQKATAQGHPNAQCRLGWMYQTGRGVRRDYIKAREWYEKAAAQGNAQAQFNLGETYQNGWGVKKDYAKALEWFQKAAEQGNVGAQHKLGEMYYYGQGIQKNYTRTK</sequence>
<dbReference type="eggNOG" id="COG0790">
    <property type="taxonomic scope" value="Bacteria"/>
</dbReference>
<dbReference type="InterPro" id="IPR050767">
    <property type="entry name" value="Sel1_AlgK"/>
</dbReference>
<dbReference type="Proteomes" id="UP000001227">
    <property type="component" value="Chromosome"/>
</dbReference>
<accession>B3ETI8</accession>
<dbReference type="SMART" id="SM00671">
    <property type="entry name" value="SEL1"/>
    <property type="match status" value="5"/>
</dbReference>
<dbReference type="SUPFAM" id="SSF81901">
    <property type="entry name" value="HCP-like"/>
    <property type="match status" value="2"/>
</dbReference>
<keyword evidence="3" id="KW-1185">Reference proteome</keyword>
<evidence type="ECO:0000313" key="2">
    <source>
        <dbReference type="EMBL" id="ACE06540.1"/>
    </source>
</evidence>
<dbReference type="InterPro" id="IPR006597">
    <property type="entry name" value="Sel1-like"/>
</dbReference>
<dbReference type="KEGG" id="aas:Aasi_1212"/>
<evidence type="ECO:0000256" key="1">
    <source>
        <dbReference type="SAM" id="MobiDB-lite"/>
    </source>
</evidence>
<dbReference type="Gene3D" id="1.25.40.10">
    <property type="entry name" value="Tetratricopeptide repeat domain"/>
    <property type="match status" value="2"/>
</dbReference>
<gene>
    <name evidence="2" type="ordered locus">Aasi_1212</name>
</gene>
<feature type="compositionally biased region" description="Basic and acidic residues" evidence="1">
    <location>
        <begin position="89"/>
        <end position="111"/>
    </location>
</feature>
<feature type="region of interest" description="Disordered" evidence="1">
    <location>
        <begin position="79"/>
        <end position="111"/>
    </location>
</feature>
<dbReference type="InterPro" id="IPR011990">
    <property type="entry name" value="TPR-like_helical_dom_sf"/>
</dbReference>
<name>B3ETI8_AMOA5</name>
<evidence type="ECO:0008006" key="4">
    <source>
        <dbReference type="Google" id="ProtNLM"/>
    </source>
</evidence>
<proteinExistence type="predicted"/>
<dbReference type="PANTHER" id="PTHR11102">
    <property type="entry name" value="SEL-1-LIKE PROTEIN"/>
    <property type="match status" value="1"/>
</dbReference>
<evidence type="ECO:0000313" key="3">
    <source>
        <dbReference type="Proteomes" id="UP000001227"/>
    </source>
</evidence>
<dbReference type="OrthoDB" id="9813021at2"/>
<dbReference type="HOGENOM" id="CLU_000288_36_7_10"/>
<reference evidence="2 3" key="1">
    <citation type="journal article" date="2010" name="J. Bacteriol.">
        <title>The genome of the amoeba symbiont 'Candidatus Amoebophilus asiaticus' reveals common mechanisms for host cell interaction among amoeba-associated bacteria.</title>
        <authorList>
            <person name="Schmitz-Esser S."/>
            <person name="Tischler P."/>
            <person name="Arnold R."/>
            <person name="Montanaro J."/>
            <person name="Wagner M."/>
            <person name="Rattei T."/>
            <person name="Horn M."/>
        </authorList>
    </citation>
    <scope>NUCLEOTIDE SEQUENCE [LARGE SCALE GENOMIC DNA]</scope>
    <source>
        <strain evidence="2 3">5a2</strain>
    </source>
</reference>
<dbReference type="EMBL" id="CP001102">
    <property type="protein sequence ID" value="ACE06540.1"/>
    <property type="molecule type" value="Genomic_DNA"/>
</dbReference>
<organism evidence="2 3">
    <name type="scientific">Amoebophilus asiaticus (strain 5a2)</name>
    <dbReference type="NCBI Taxonomy" id="452471"/>
    <lineage>
        <taxon>Bacteria</taxon>
        <taxon>Pseudomonadati</taxon>
        <taxon>Bacteroidota</taxon>
        <taxon>Cytophagia</taxon>
        <taxon>Cytophagales</taxon>
        <taxon>Amoebophilaceae</taxon>
        <taxon>Candidatus Amoebophilus</taxon>
    </lineage>
</organism>
<dbReference type="Pfam" id="PF08238">
    <property type="entry name" value="Sel1"/>
    <property type="match status" value="6"/>
</dbReference>
<dbReference type="AlphaFoldDB" id="B3ETI8"/>